<dbReference type="Pfam" id="PF03583">
    <property type="entry name" value="LIP"/>
    <property type="match status" value="1"/>
</dbReference>
<comment type="caution">
    <text evidence="1">The sequence shown here is derived from an EMBL/GenBank/DDBJ whole genome shotgun (WGS) entry which is preliminary data.</text>
</comment>
<dbReference type="InterPro" id="IPR029058">
    <property type="entry name" value="AB_hydrolase_fold"/>
</dbReference>
<dbReference type="Proteomes" id="UP000287177">
    <property type="component" value="Unassembled WGS sequence"/>
</dbReference>
<dbReference type="GO" id="GO:0004806">
    <property type="term" value="F:triacylglycerol lipase activity"/>
    <property type="evidence" value="ECO:0007669"/>
    <property type="project" value="InterPro"/>
</dbReference>
<dbReference type="PIRSF" id="PIRSF029171">
    <property type="entry name" value="Esterase_LipA"/>
    <property type="match status" value="1"/>
</dbReference>
<dbReference type="InterPro" id="IPR005152">
    <property type="entry name" value="Lipase_secreted"/>
</dbReference>
<evidence type="ECO:0000313" key="2">
    <source>
        <dbReference type="Proteomes" id="UP000287177"/>
    </source>
</evidence>
<proteinExistence type="predicted"/>
<dbReference type="AlphaFoldDB" id="A0A439DSP5"/>
<dbReference type="Gene3D" id="3.40.50.1820">
    <property type="entry name" value="alpha/beta hydrolase"/>
    <property type="match status" value="2"/>
</dbReference>
<protein>
    <recommendedName>
        <fullName evidence="3">Lipase</fullName>
    </recommendedName>
</protein>
<dbReference type="PANTHER" id="PTHR34853">
    <property type="match status" value="1"/>
</dbReference>
<dbReference type="PANTHER" id="PTHR34853:SF1">
    <property type="entry name" value="LIPASE 5"/>
    <property type="match status" value="1"/>
</dbReference>
<evidence type="ECO:0008006" key="3">
    <source>
        <dbReference type="Google" id="ProtNLM"/>
    </source>
</evidence>
<evidence type="ECO:0000313" key="1">
    <source>
        <dbReference type="EMBL" id="RWA19338.1"/>
    </source>
</evidence>
<reference evidence="1 2" key="1">
    <citation type="submission" date="2013-06" db="EMBL/GenBank/DDBJ databases">
        <title>The draft sequence of the Mycobacterium elephantis genome.</title>
        <authorList>
            <person name="Pettersson F.B."/>
            <person name="Das S."/>
            <person name="Dasgupta S."/>
            <person name="Bhattacharya A."/>
            <person name="Kirsebom L.A."/>
        </authorList>
    </citation>
    <scope>NUCLEOTIDE SEQUENCE [LARGE SCALE GENOMIC DNA]</scope>
    <source>
        <strain evidence="1 2">DSM 44368</strain>
    </source>
</reference>
<dbReference type="EMBL" id="ATDN01000019">
    <property type="protein sequence ID" value="RWA19338.1"/>
    <property type="molecule type" value="Genomic_DNA"/>
</dbReference>
<keyword evidence="2" id="KW-1185">Reference proteome</keyword>
<gene>
    <name evidence="1" type="ORF">MELE44368_21310</name>
</gene>
<dbReference type="GO" id="GO:0016042">
    <property type="term" value="P:lipid catabolic process"/>
    <property type="evidence" value="ECO:0007669"/>
    <property type="project" value="InterPro"/>
</dbReference>
<accession>A0A439DSP5</accession>
<sequence length="415" mass="42951">MALMGRLRVGLAVAAAVVLVAGVVAWAVGTHVFDRGAASAARSDAEPIPTAHLGGSQPGDLVSAMTMPGLSRSKVGGEFNAARVVYHSTNGDTGEPTVVSGSVYTPKGTAPQGGWPVVAFGHGTTGIDEPCAPSLSDSLLGMSSMVVGLVRKGYAVAFADYQGLGAPGVHPYLDAKTAGLNIIDSVRALRHTFDDISPKWAALGGSQGGGAVWAAGEQAGGYAPELELVGVVAMVPAVDVTGLVDKAQAHTLTYYQRPAFQSVVETLARLHPDLNRDDFRSGAAAEYWEVLSSCSGAKGLDRKEAAEALAPGDLAPKTPQAADRLRELLSQWALPQQPLTAPLSVSYGGRDEYIDAQWITDAIARACALGGPVVWDLQPQAGHGNVDISSQYAWLTDRFAGKPVADECSTSIPGN</sequence>
<organism evidence="1 2">
    <name type="scientific">Mycolicibacterium elephantis DSM 44368</name>
    <dbReference type="NCBI Taxonomy" id="1335622"/>
    <lineage>
        <taxon>Bacteria</taxon>
        <taxon>Bacillati</taxon>
        <taxon>Actinomycetota</taxon>
        <taxon>Actinomycetes</taxon>
        <taxon>Mycobacteriales</taxon>
        <taxon>Mycobacteriaceae</taxon>
        <taxon>Mycolicibacterium</taxon>
    </lineage>
</organism>
<dbReference type="SUPFAM" id="SSF53474">
    <property type="entry name" value="alpha/beta-Hydrolases"/>
    <property type="match status" value="1"/>
</dbReference>
<name>A0A439DSP5_9MYCO</name>